<accession>A0A6A7BRK9</accession>
<keyword evidence="3" id="KW-1185">Reference proteome</keyword>
<evidence type="ECO:0000313" key="2">
    <source>
        <dbReference type="EMBL" id="KAF2857871.1"/>
    </source>
</evidence>
<feature type="region of interest" description="Disordered" evidence="1">
    <location>
        <begin position="1"/>
        <end position="22"/>
    </location>
</feature>
<dbReference type="EMBL" id="MU006024">
    <property type="protein sequence ID" value="KAF2857871.1"/>
    <property type="molecule type" value="Genomic_DNA"/>
</dbReference>
<proteinExistence type="predicted"/>
<dbReference type="Proteomes" id="UP000799421">
    <property type="component" value="Unassembled WGS sequence"/>
</dbReference>
<sequence>MDTTMSTPSTTQPSSTRQGRKRGMLFAKDARSDRLCTCQVCANRQSENKRDSRGYVSDSSVPHIYMERFEHKVPRKVPYEMKSVMKKYVVYARAKHYDAVLPDKALRTNVVDHYGCLFRSYTRGPFRNMCAHEHKRVCIGPELSLATLDMADSPAATGENYIHFTYFEQDDPESFMISHAGQSHVMTFVENCSTGTIREVAQSLYVHHIRLGTLYDYVPRLVLDGMTVDMHKVGQTTRFGLCGAGSPSQCLSVVGEAS</sequence>
<evidence type="ECO:0000256" key="1">
    <source>
        <dbReference type="SAM" id="MobiDB-lite"/>
    </source>
</evidence>
<evidence type="ECO:0000313" key="3">
    <source>
        <dbReference type="Proteomes" id="UP000799421"/>
    </source>
</evidence>
<gene>
    <name evidence="2" type="ORF">K470DRAFT_151478</name>
</gene>
<name>A0A6A7BRK9_9PEZI</name>
<protein>
    <submittedName>
        <fullName evidence="2">Uncharacterized protein</fullName>
    </submittedName>
</protein>
<reference evidence="2" key="1">
    <citation type="journal article" date="2020" name="Stud. Mycol.">
        <title>101 Dothideomycetes genomes: a test case for predicting lifestyles and emergence of pathogens.</title>
        <authorList>
            <person name="Haridas S."/>
            <person name="Albert R."/>
            <person name="Binder M."/>
            <person name="Bloem J."/>
            <person name="Labutti K."/>
            <person name="Salamov A."/>
            <person name="Andreopoulos B."/>
            <person name="Baker S."/>
            <person name="Barry K."/>
            <person name="Bills G."/>
            <person name="Bluhm B."/>
            <person name="Cannon C."/>
            <person name="Castanera R."/>
            <person name="Culley D."/>
            <person name="Daum C."/>
            <person name="Ezra D."/>
            <person name="Gonzalez J."/>
            <person name="Henrissat B."/>
            <person name="Kuo A."/>
            <person name="Liang C."/>
            <person name="Lipzen A."/>
            <person name="Lutzoni F."/>
            <person name="Magnuson J."/>
            <person name="Mondo S."/>
            <person name="Nolan M."/>
            <person name="Ohm R."/>
            <person name="Pangilinan J."/>
            <person name="Park H.-J."/>
            <person name="Ramirez L."/>
            <person name="Alfaro M."/>
            <person name="Sun H."/>
            <person name="Tritt A."/>
            <person name="Yoshinaga Y."/>
            <person name="Zwiers L.-H."/>
            <person name="Turgeon B."/>
            <person name="Goodwin S."/>
            <person name="Spatafora J."/>
            <person name="Crous P."/>
            <person name="Grigoriev I."/>
        </authorList>
    </citation>
    <scope>NUCLEOTIDE SEQUENCE</scope>
    <source>
        <strain evidence="2">CBS 480.64</strain>
    </source>
</reference>
<organism evidence="2 3">
    <name type="scientific">Piedraia hortae CBS 480.64</name>
    <dbReference type="NCBI Taxonomy" id="1314780"/>
    <lineage>
        <taxon>Eukaryota</taxon>
        <taxon>Fungi</taxon>
        <taxon>Dikarya</taxon>
        <taxon>Ascomycota</taxon>
        <taxon>Pezizomycotina</taxon>
        <taxon>Dothideomycetes</taxon>
        <taxon>Dothideomycetidae</taxon>
        <taxon>Capnodiales</taxon>
        <taxon>Piedraiaceae</taxon>
        <taxon>Piedraia</taxon>
    </lineage>
</organism>
<dbReference type="AlphaFoldDB" id="A0A6A7BRK9"/>
<feature type="compositionally biased region" description="Low complexity" evidence="1">
    <location>
        <begin position="1"/>
        <end position="16"/>
    </location>
</feature>